<dbReference type="EMBL" id="LXQA010883595">
    <property type="protein sequence ID" value="MCI75477.1"/>
    <property type="molecule type" value="Genomic_DNA"/>
</dbReference>
<reference evidence="2 3" key="1">
    <citation type="journal article" date="2018" name="Front. Plant Sci.">
        <title>Red Clover (Trifolium pratense) and Zigzag Clover (T. medium) - A Picture of Genomic Similarities and Differences.</title>
        <authorList>
            <person name="Dluhosova J."/>
            <person name="Istvanek J."/>
            <person name="Nedelnik J."/>
            <person name="Repkova J."/>
        </authorList>
    </citation>
    <scope>NUCLEOTIDE SEQUENCE [LARGE SCALE GENOMIC DNA]</scope>
    <source>
        <strain evidence="3">cv. 10/8</strain>
        <tissue evidence="2">Leaf</tissue>
    </source>
</reference>
<organism evidence="2 3">
    <name type="scientific">Trifolium medium</name>
    <dbReference type="NCBI Taxonomy" id="97028"/>
    <lineage>
        <taxon>Eukaryota</taxon>
        <taxon>Viridiplantae</taxon>
        <taxon>Streptophyta</taxon>
        <taxon>Embryophyta</taxon>
        <taxon>Tracheophyta</taxon>
        <taxon>Spermatophyta</taxon>
        <taxon>Magnoliopsida</taxon>
        <taxon>eudicotyledons</taxon>
        <taxon>Gunneridae</taxon>
        <taxon>Pentapetalae</taxon>
        <taxon>rosids</taxon>
        <taxon>fabids</taxon>
        <taxon>Fabales</taxon>
        <taxon>Fabaceae</taxon>
        <taxon>Papilionoideae</taxon>
        <taxon>50 kb inversion clade</taxon>
        <taxon>NPAAA clade</taxon>
        <taxon>Hologalegina</taxon>
        <taxon>IRL clade</taxon>
        <taxon>Trifolieae</taxon>
        <taxon>Trifolium</taxon>
    </lineage>
</organism>
<feature type="non-terminal residue" evidence="2">
    <location>
        <position position="48"/>
    </location>
</feature>
<name>A0A392URU4_9FABA</name>
<dbReference type="Proteomes" id="UP000265520">
    <property type="component" value="Unassembled WGS sequence"/>
</dbReference>
<evidence type="ECO:0000256" key="1">
    <source>
        <dbReference type="SAM" id="MobiDB-lite"/>
    </source>
</evidence>
<proteinExistence type="predicted"/>
<evidence type="ECO:0000313" key="3">
    <source>
        <dbReference type="Proteomes" id="UP000265520"/>
    </source>
</evidence>
<sequence length="48" mass="5437">MERQAEKRPQSTQEIAVDRAQPSALITRKDIADLVTALRSTNETLQQQ</sequence>
<evidence type="ECO:0000313" key="2">
    <source>
        <dbReference type="EMBL" id="MCI75477.1"/>
    </source>
</evidence>
<protein>
    <submittedName>
        <fullName evidence="2">Uncharacterized protein</fullName>
    </submittedName>
</protein>
<feature type="region of interest" description="Disordered" evidence="1">
    <location>
        <begin position="1"/>
        <end position="21"/>
    </location>
</feature>
<dbReference type="AlphaFoldDB" id="A0A392URU4"/>
<comment type="caution">
    <text evidence="2">The sequence shown here is derived from an EMBL/GenBank/DDBJ whole genome shotgun (WGS) entry which is preliminary data.</text>
</comment>
<keyword evidence="3" id="KW-1185">Reference proteome</keyword>
<accession>A0A392URU4</accession>